<dbReference type="Proteomes" id="UP000596247">
    <property type="component" value="Chromosome"/>
</dbReference>
<name>A0A7R8MJZ2_9CAUD</name>
<keyword evidence="2" id="KW-1185">Reference proteome</keyword>
<organism evidence="1 2">
    <name type="scientific">Klebsiella phage vB_KvM-Eowyn</name>
    <dbReference type="NCBI Taxonomy" id="2762819"/>
    <lineage>
        <taxon>Viruses</taxon>
        <taxon>Duplodnaviria</taxon>
        <taxon>Heunggongvirae</taxon>
        <taxon>Uroviricota</taxon>
        <taxon>Caudoviricetes</taxon>
        <taxon>Chimalliviridae</taxon>
        <taxon>Eowynvirus</taxon>
        <taxon>Eowynvirus eowyn</taxon>
    </lineage>
</organism>
<accession>A0A7R8MJZ2</accession>
<proteinExistence type="predicted"/>
<dbReference type="InterPro" id="IPR057383">
    <property type="entry name" value="Tad3"/>
</dbReference>
<dbReference type="EMBL" id="LR881104">
    <property type="protein sequence ID" value="CAD5236003.1"/>
    <property type="molecule type" value="Genomic_DNA"/>
</dbReference>
<dbReference type="Pfam" id="PF25185">
    <property type="entry name" value="Tad3"/>
    <property type="match status" value="1"/>
</dbReference>
<reference evidence="1 2" key="1">
    <citation type="submission" date="2020-09" db="EMBL/GenBank/DDBJ databases">
        <authorList>
            <person name="Jameson E."/>
        </authorList>
    </citation>
    <scope>NUCLEOTIDE SEQUENCE [LARGE SCALE GENOMIC DNA]</scope>
</reference>
<protein>
    <submittedName>
        <fullName evidence="1">Uncharacterized protein</fullName>
    </submittedName>
</protein>
<evidence type="ECO:0000313" key="1">
    <source>
        <dbReference type="EMBL" id="CAD5236003.1"/>
    </source>
</evidence>
<sequence length="394" mass="45523">MSYQSYFLSEAKLAGISKEDQELVLKMLKPISDEGHSGGSMSVFIQWLEDWANNPQTITDKRSMLYPVQESVKGLSYDDLKRIAGYVYKTCAFEPFTPLTGKDDEWIECHDGWYQNRRFSKVFKEGKDGIPYCLDRVIWCYPYNDFSGWGAVTRGGGWSSEDITFPYDPAAPENATEYRYFLADDWREELPAEIPPKIWLQWQRRRYHAGTDLATGKLRLDVICLGETQLNEVIVAYAAVKTHIETTEGLTLERAIRKLGWVWDCDDETWLNCGHTIVKTADLAQKVSYLLTTEPKDTTGYAVQQTTMLQPGKFYQRWKHYRDDYFGWMRTSDKPEPIYVDNDRMVTGDHDDYLWQQRRKYGYAHPKRKGAVHASENIVACDGEQPPLDGAEPA</sequence>
<gene>
    <name evidence="1" type="ORF">LLCLJKAH_00014</name>
</gene>
<evidence type="ECO:0000313" key="2">
    <source>
        <dbReference type="Proteomes" id="UP000596247"/>
    </source>
</evidence>